<name>A0ABT3TYX2_9ACTN</name>
<comment type="caution">
    <text evidence="2">The sequence shown here is derived from an EMBL/GenBank/DDBJ whole genome shotgun (WGS) entry which is preliminary data.</text>
</comment>
<dbReference type="SMART" id="SM00418">
    <property type="entry name" value="HTH_ARSR"/>
    <property type="match status" value="1"/>
</dbReference>
<dbReference type="InterPro" id="IPR045981">
    <property type="entry name" value="DUF5937"/>
</dbReference>
<dbReference type="InterPro" id="IPR011991">
    <property type="entry name" value="ArsR-like_HTH"/>
</dbReference>
<dbReference type="InterPro" id="IPR036388">
    <property type="entry name" value="WH-like_DNA-bd_sf"/>
</dbReference>
<dbReference type="RefSeq" id="WP_266600332.1">
    <property type="nucleotide sequence ID" value="NZ_JAPHNL010000168.1"/>
</dbReference>
<protein>
    <submittedName>
        <fullName evidence="2">Winged helix-turn-helix domain-containing protein</fullName>
    </submittedName>
</protein>
<keyword evidence="3" id="KW-1185">Reference proteome</keyword>
<dbReference type="Proteomes" id="UP001163064">
    <property type="component" value="Unassembled WGS sequence"/>
</dbReference>
<feature type="domain" description="HTH arsR-type" evidence="1">
    <location>
        <begin position="259"/>
        <end position="334"/>
    </location>
</feature>
<evidence type="ECO:0000313" key="2">
    <source>
        <dbReference type="EMBL" id="MCX3061183.1"/>
    </source>
</evidence>
<gene>
    <name evidence="2" type="ORF">OFY01_15715</name>
</gene>
<evidence type="ECO:0000259" key="1">
    <source>
        <dbReference type="SMART" id="SM00418"/>
    </source>
</evidence>
<dbReference type="InterPro" id="IPR036390">
    <property type="entry name" value="WH_DNA-bd_sf"/>
</dbReference>
<dbReference type="Gene3D" id="1.10.10.10">
    <property type="entry name" value="Winged helix-like DNA-binding domain superfamily/Winged helix DNA-binding domain"/>
    <property type="match status" value="1"/>
</dbReference>
<organism evidence="2 3">
    <name type="scientific">Streptomyces beihaiensis</name>
    <dbReference type="NCBI Taxonomy" id="2984495"/>
    <lineage>
        <taxon>Bacteria</taxon>
        <taxon>Bacillati</taxon>
        <taxon>Actinomycetota</taxon>
        <taxon>Actinomycetes</taxon>
        <taxon>Kitasatosporales</taxon>
        <taxon>Streptomycetaceae</taxon>
        <taxon>Streptomyces</taxon>
    </lineage>
</organism>
<dbReference type="EMBL" id="JAPHNL010000168">
    <property type="protein sequence ID" value="MCX3061183.1"/>
    <property type="molecule type" value="Genomic_DNA"/>
</dbReference>
<dbReference type="SUPFAM" id="SSF46785">
    <property type="entry name" value="Winged helix' DNA-binding domain"/>
    <property type="match status" value="1"/>
</dbReference>
<accession>A0ABT3TYX2</accession>
<dbReference type="InterPro" id="IPR001845">
    <property type="entry name" value="HTH_ArsR_DNA-bd_dom"/>
</dbReference>
<evidence type="ECO:0000313" key="3">
    <source>
        <dbReference type="Proteomes" id="UP001163064"/>
    </source>
</evidence>
<dbReference type="Pfam" id="PF19361">
    <property type="entry name" value="DUF5937"/>
    <property type="match status" value="1"/>
</dbReference>
<sequence length="338" mass="36270">MGGLLRIHFTERDLARVHIADRPDPLWELVLAIQQLTEPRPCRHSGPVYRVWTRTARTVLHEQGLVPAARLLGRIAPGALYFPDFLTPAAAGRGLSEGLEAVRATPREQISRQLRLTHQLRPLPSWAHSLADADPARRTELVELLRALHDAVIAPDWTGVDRLFELDRARRARALCADGVDALLASLRPALRWAPPVLSAPYPADKDLRLDGRGLRLVPSFFCWATPVTTADPGLPPVVVYPVDHAPVLEHSARDTAEEALAGLLGQTRARVLGALTDGATTGELAGRLGVSAASASTHVATLRGARLAASTRAGAHVLHTLTPLGRALLEGAAPGTG</sequence>
<proteinExistence type="predicted"/>
<dbReference type="CDD" id="cd00090">
    <property type="entry name" value="HTH_ARSR"/>
    <property type="match status" value="1"/>
</dbReference>
<reference evidence="2" key="1">
    <citation type="submission" date="2022-10" db="EMBL/GenBank/DDBJ databases">
        <title>Streptomyces beihaiensis sp. nov., a chitin degrading actinobacterium, isolated from shrimp pond soil.</title>
        <authorList>
            <person name="Xie J."/>
            <person name="Shen N."/>
        </authorList>
    </citation>
    <scope>NUCLEOTIDE SEQUENCE</scope>
    <source>
        <strain evidence="2">GXMU-J5</strain>
    </source>
</reference>